<dbReference type="Pfam" id="PF08924">
    <property type="entry name" value="Rv2525c_GlyHyd-like"/>
    <property type="match status" value="1"/>
</dbReference>
<protein>
    <submittedName>
        <fullName evidence="4">DUF1906 domain-containing protein</fullName>
    </submittedName>
</protein>
<dbReference type="InterPro" id="IPR036366">
    <property type="entry name" value="PGBDSf"/>
</dbReference>
<reference evidence="4 5" key="1">
    <citation type="submission" date="2019-01" db="EMBL/GenBank/DDBJ databases">
        <title>Leuconostoc litchii sp. nov., a novel lactic acid bacterium isolated from lychee.</title>
        <authorList>
            <person name="Wang L.-T."/>
        </authorList>
    </citation>
    <scope>NUCLEOTIDE SEQUENCE [LARGE SCALE GENOMIC DNA]</scope>
    <source>
        <strain evidence="4 5">MB7</strain>
    </source>
</reference>
<sequence>MDTMVLATQKWLNKTYGSVANYKQVPETGNTGWPTIYGLIRGVQHELGIALQDGSPAFGEATSAAFDAKVVPNLKKGYKSNFVYLIQGAFWAKGISPEEFTGTYSSYTESAIKSLQSDAGIPTTGVLDSQLAQALFDMSAFVLVSGGDKTVRNMQQYLNANYRQYTGILPTDGIYQRATNTALIYGVQAELGLGDIANGFWGPTTISTYKSAFSNGLGDKVIKLIQYALYVNMKEYLTTKGAKGPAFTGALDSSTQNILNQFQNFMMLDPVKAGQPDSTTMYSLMLSSGNPARNFFGMDTSYQLDASMIKALVDYDVNYVGRYLTGSVGSGASERDKNLTRTEAQNIIDAGLKLVPIYQDNTPSVDYFTYNQGVSDAQSAVSAALNIGIPNGQTIYFAVDMDMTDDEITTAAIPYFQGIVAGISHYHIGVYGTRNVSSRVSHAVSSVLYSYVSNMSTGFSGNLGFSQPTNWAFDQFFEDGVGVGPLPALDRVAVSNIDAGVTYLVESAITKSKWFEDTKWQGLKDRVASANITWDSGEIKLVDSETIKVSVSMSSTLEQTTELSEIPMTFEIKNGKITPDFTQHYENLSSLKFGTVIQANIDKLSAGIKSGSVTVLVRPGNIMEDELPMAPVISLVFSPDPISINNNEYTIDWAVTFKMQFNTSPLVKEPAFETVQELNWDEIRQKWANGFKVVTEVSAGIVLVGAVAAIIVALPIEISAGGIAAIGALFISIGQDIK</sequence>
<dbReference type="Gene3D" id="3.20.20.80">
    <property type="entry name" value="Glycosidases"/>
    <property type="match status" value="1"/>
</dbReference>
<feature type="transmembrane region" description="Helical" evidence="1">
    <location>
        <begin position="701"/>
        <end position="731"/>
    </location>
</feature>
<evidence type="ECO:0000313" key="5">
    <source>
        <dbReference type="Proteomes" id="UP000442244"/>
    </source>
</evidence>
<dbReference type="InterPro" id="IPR017853">
    <property type="entry name" value="GH"/>
</dbReference>
<keyword evidence="1" id="KW-0472">Membrane</keyword>
<dbReference type="CDD" id="cd06418">
    <property type="entry name" value="GH25_BacA-like"/>
    <property type="match status" value="1"/>
</dbReference>
<dbReference type="AlphaFoldDB" id="A0A6P2CLS7"/>
<proteinExistence type="predicted"/>
<organism evidence="4 5">
    <name type="scientific">Leuconostoc litchii</name>
    <dbReference type="NCBI Taxonomy" id="1981069"/>
    <lineage>
        <taxon>Bacteria</taxon>
        <taxon>Bacillati</taxon>
        <taxon>Bacillota</taxon>
        <taxon>Bacilli</taxon>
        <taxon>Lactobacillales</taxon>
        <taxon>Lactobacillaceae</taxon>
        <taxon>Leuconostoc</taxon>
    </lineage>
</organism>
<comment type="caution">
    <text evidence="4">The sequence shown here is derived from an EMBL/GenBank/DDBJ whole genome shotgun (WGS) entry which is preliminary data.</text>
</comment>
<gene>
    <name evidence="4" type="ORF">ESZ47_06860</name>
</gene>
<evidence type="ECO:0000256" key="1">
    <source>
        <dbReference type="SAM" id="Phobius"/>
    </source>
</evidence>
<evidence type="ECO:0000259" key="3">
    <source>
        <dbReference type="Pfam" id="PF08924"/>
    </source>
</evidence>
<dbReference type="EMBL" id="SDGY01000004">
    <property type="protein sequence ID" value="TYC46407.1"/>
    <property type="molecule type" value="Genomic_DNA"/>
</dbReference>
<dbReference type="InterPro" id="IPR002477">
    <property type="entry name" value="Peptidoglycan-bd-like"/>
</dbReference>
<keyword evidence="5" id="KW-1185">Reference proteome</keyword>
<dbReference type="Proteomes" id="UP000442244">
    <property type="component" value="Unassembled WGS sequence"/>
</dbReference>
<accession>A0A6P2CLS7</accession>
<dbReference type="SUPFAM" id="SSF47090">
    <property type="entry name" value="PGBD-like"/>
    <property type="match status" value="1"/>
</dbReference>
<dbReference type="OrthoDB" id="1795295at2"/>
<keyword evidence="1" id="KW-1133">Transmembrane helix</keyword>
<evidence type="ECO:0000313" key="4">
    <source>
        <dbReference type="EMBL" id="TYC46407.1"/>
    </source>
</evidence>
<feature type="domain" description="Peptidoglycan binding-like" evidence="2">
    <location>
        <begin position="81"/>
        <end position="135"/>
    </location>
</feature>
<dbReference type="RefSeq" id="WP_148606005.1">
    <property type="nucleotide sequence ID" value="NZ_SDGY01000004.1"/>
</dbReference>
<dbReference type="InterPro" id="IPR015020">
    <property type="entry name" value="Rv2525c-like_Glyco_Hydro-like"/>
</dbReference>
<evidence type="ECO:0000259" key="2">
    <source>
        <dbReference type="Pfam" id="PF01471"/>
    </source>
</evidence>
<feature type="domain" description="Rv2525c-like glycoside hydrolase-like" evidence="3">
    <location>
        <begin position="311"/>
        <end position="474"/>
    </location>
</feature>
<keyword evidence="1" id="KW-0812">Transmembrane</keyword>
<dbReference type="Pfam" id="PF01471">
    <property type="entry name" value="PG_binding_1"/>
    <property type="match status" value="1"/>
</dbReference>
<dbReference type="InterPro" id="IPR036365">
    <property type="entry name" value="PGBD-like_sf"/>
</dbReference>
<dbReference type="Gene3D" id="1.10.101.10">
    <property type="entry name" value="PGBD-like superfamily/PGBD"/>
    <property type="match status" value="2"/>
</dbReference>
<name>A0A6P2CLS7_9LACO</name>
<dbReference type="SUPFAM" id="SSF51445">
    <property type="entry name" value="(Trans)glycosidases"/>
    <property type="match status" value="1"/>
</dbReference>